<dbReference type="Pfam" id="PF17179">
    <property type="entry name" value="Fer4_22"/>
    <property type="match status" value="1"/>
</dbReference>
<evidence type="ECO:0000313" key="2">
    <source>
        <dbReference type="EMBL" id="OGL53357.1"/>
    </source>
</evidence>
<reference evidence="2 3" key="1">
    <citation type="journal article" date="2016" name="Nat. Commun.">
        <title>Thousands of microbial genomes shed light on interconnected biogeochemical processes in an aquifer system.</title>
        <authorList>
            <person name="Anantharaman K."/>
            <person name="Brown C.T."/>
            <person name="Hug L.A."/>
            <person name="Sharon I."/>
            <person name="Castelle C.J."/>
            <person name="Probst A.J."/>
            <person name="Thomas B.C."/>
            <person name="Singh A."/>
            <person name="Wilkins M.J."/>
            <person name="Karaoz U."/>
            <person name="Brodie E.L."/>
            <person name="Williams K.H."/>
            <person name="Hubbard S.S."/>
            <person name="Banfield J.F."/>
        </authorList>
    </citation>
    <scope>NUCLEOTIDE SEQUENCE [LARGE SCALE GENOMIC DNA]</scope>
</reference>
<organism evidence="2 3">
    <name type="scientific">Candidatus Schekmanbacteria bacterium RIFCSPLOWO2_12_FULL_38_15</name>
    <dbReference type="NCBI Taxonomy" id="1817883"/>
    <lineage>
        <taxon>Bacteria</taxon>
        <taxon>Candidatus Schekmaniibacteriota</taxon>
    </lineage>
</organism>
<dbReference type="PANTHER" id="PTHR40447:SF1">
    <property type="entry name" value="ANAEROBIC SULFITE REDUCTASE SUBUNIT A"/>
    <property type="match status" value="1"/>
</dbReference>
<name>A0A1F7SJI5_9BACT</name>
<dbReference type="Proteomes" id="UP000178082">
    <property type="component" value="Unassembled WGS sequence"/>
</dbReference>
<proteinExistence type="predicted"/>
<sequence length="351" mass="40563">MKLQIKKISRENLFKLIDSLCSEFEVIAPVKTGGDIFFNHIKNSSDITLDYINAVESPKRFFFPQIELMFKMDLNELKTLVDKEERKTRKKLIFGIRTCDLKAINGVDRFFSGERTDSYYQKLRQNTVVVNFLCNECAPECFCTAIPGETLYCDGYDLRLSGLEDGYLIEAETEAGKEILKKNRLLFSETEKRDFKLREENVKILEEKIKRNNPFAKTIENLRKGKVSSKAWENIALSCQDCGGCCYVCPVCTCYNTIEDFENELIKRYRYWDSCLFSGFSRMVHAYNPIPTPGERLKYRFMHRLKYFEERYSSAGCTGCGRCDVVCLGDIGTGAVLMKIKNKEPKCSRSL</sequence>
<dbReference type="SUPFAM" id="SSF46548">
    <property type="entry name" value="alpha-helical ferredoxin"/>
    <property type="match status" value="1"/>
</dbReference>
<protein>
    <recommendedName>
        <fullName evidence="1">4Fe-4S ferredoxin-type domain-containing protein</fullName>
    </recommendedName>
</protein>
<dbReference type="EMBL" id="MGDI01000025">
    <property type="protein sequence ID" value="OGL53357.1"/>
    <property type="molecule type" value="Genomic_DNA"/>
</dbReference>
<comment type="caution">
    <text evidence="2">The sequence shown here is derived from an EMBL/GenBank/DDBJ whole genome shotgun (WGS) entry which is preliminary data.</text>
</comment>
<dbReference type="STRING" id="1817883.A3G31_07585"/>
<dbReference type="InterPro" id="IPR017896">
    <property type="entry name" value="4Fe4S_Fe-S-bd"/>
</dbReference>
<evidence type="ECO:0000313" key="3">
    <source>
        <dbReference type="Proteomes" id="UP000178082"/>
    </source>
</evidence>
<dbReference type="AlphaFoldDB" id="A0A1F7SJI5"/>
<gene>
    <name evidence="2" type="ORF">A3G31_07585</name>
</gene>
<dbReference type="PANTHER" id="PTHR40447">
    <property type="entry name" value="ANAEROBIC SULFITE REDUCTASE SUBUNIT A"/>
    <property type="match status" value="1"/>
</dbReference>
<accession>A0A1F7SJI5</accession>
<feature type="domain" description="4Fe-4S ferredoxin-type" evidence="1">
    <location>
        <begin position="239"/>
        <end position="330"/>
    </location>
</feature>
<evidence type="ECO:0000259" key="1">
    <source>
        <dbReference type="Pfam" id="PF17179"/>
    </source>
</evidence>